<feature type="compositionally biased region" description="Basic and acidic residues" evidence="1">
    <location>
        <begin position="27"/>
        <end position="37"/>
    </location>
</feature>
<dbReference type="EMBL" id="AMQN01003710">
    <property type="status" value="NOT_ANNOTATED_CDS"/>
    <property type="molecule type" value="Genomic_DNA"/>
</dbReference>
<evidence type="ECO:0000313" key="4">
    <source>
        <dbReference type="Proteomes" id="UP000014760"/>
    </source>
</evidence>
<gene>
    <name evidence="2" type="ORF">CAPTEDRAFT_197852</name>
</gene>
<protein>
    <submittedName>
        <fullName evidence="2 3">Uncharacterized protein</fullName>
    </submittedName>
</protein>
<name>R7T349_CAPTE</name>
<dbReference type="HOGENOM" id="CLU_1919070_0_0_1"/>
<keyword evidence="4" id="KW-1185">Reference proteome</keyword>
<proteinExistence type="predicted"/>
<reference evidence="4" key="1">
    <citation type="submission" date="2012-12" db="EMBL/GenBank/DDBJ databases">
        <authorList>
            <person name="Hellsten U."/>
            <person name="Grimwood J."/>
            <person name="Chapman J.A."/>
            <person name="Shapiro H."/>
            <person name="Aerts A."/>
            <person name="Otillar R.P."/>
            <person name="Terry A.Y."/>
            <person name="Boore J.L."/>
            <person name="Simakov O."/>
            <person name="Marletaz F."/>
            <person name="Cho S.-J."/>
            <person name="Edsinger-Gonzales E."/>
            <person name="Havlak P."/>
            <person name="Kuo D.-H."/>
            <person name="Larsson T."/>
            <person name="Lv J."/>
            <person name="Arendt D."/>
            <person name="Savage R."/>
            <person name="Osoegawa K."/>
            <person name="de Jong P."/>
            <person name="Lindberg D.R."/>
            <person name="Seaver E.C."/>
            <person name="Weisblat D.A."/>
            <person name="Putnam N.H."/>
            <person name="Grigoriev I.V."/>
            <person name="Rokhsar D.S."/>
        </authorList>
    </citation>
    <scope>NUCLEOTIDE SEQUENCE</scope>
    <source>
        <strain evidence="4">I ESC-2004</strain>
    </source>
</reference>
<dbReference type="EnsemblMetazoa" id="CapteT197852">
    <property type="protein sequence ID" value="CapteP197852"/>
    <property type="gene ID" value="CapteG197852"/>
</dbReference>
<dbReference type="EMBL" id="KB312525">
    <property type="protein sequence ID" value="ELT87077.1"/>
    <property type="molecule type" value="Genomic_DNA"/>
</dbReference>
<dbReference type="AlphaFoldDB" id="R7T349"/>
<reference evidence="2 4" key="2">
    <citation type="journal article" date="2013" name="Nature">
        <title>Insights into bilaterian evolution from three spiralian genomes.</title>
        <authorList>
            <person name="Simakov O."/>
            <person name="Marletaz F."/>
            <person name="Cho S.J."/>
            <person name="Edsinger-Gonzales E."/>
            <person name="Havlak P."/>
            <person name="Hellsten U."/>
            <person name="Kuo D.H."/>
            <person name="Larsson T."/>
            <person name="Lv J."/>
            <person name="Arendt D."/>
            <person name="Savage R."/>
            <person name="Osoegawa K."/>
            <person name="de Jong P."/>
            <person name="Grimwood J."/>
            <person name="Chapman J.A."/>
            <person name="Shapiro H."/>
            <person name="Aerts A."/>
            <person name="Otillar R.P."/>
            <person name="Terry A.Y."/>
            <person name="Boore J.L."/>
            <person name="Grigoriev I.V."/>
            <person name="Lindberg D.R."/>
            <person name="Seaver E.C."/>
            <person name="Weisblat D.A."/>
            <person name="Putnam N.H."/>
            <person name="Rokhsar D.S."/>
        </authorList>
    </citation>
    <scope>NUCLEOTIDE SEQUENCE</scope>
    <source>
        <strain evidence="2 4">I ESC-2004</strain>
    </source>
</reference>
<organism evidence="2">
    <name type="scientific">Capitella teleta</name>
    <name type="common">Polychaete worm</name>
    <dbReference type="NCBI Taxonomy" id="283909"/>
    <lineage>
        <taxon>Eukaryota</taxon>
        <taxon>Metazoa</taxon>
        <taxon>Spiralia</taxon>
        <taxon>Lophotrochozoa</taxon>
        <taxon>Annelida</taxon>
        <taxon>Polychaeta</taxon>
        <taxon>Sedentaria</taxon>
        <taxon>Scolecida</taxon>
        <taxon>Capitellidae</taxon>
        <taxon>Capitella</taxon>
    </lineage>
</organism>
<evidence type="ECO:0000313" key="2">
    <source>
        <dbReference type="EMBL" id="ELT87077.1"/>
    </source>
</evidence>
<evidence type="ECO:0000313" key="3">
    <source>
        <dbReference type="EnsemblMetazoa" id="CapteP197852"/>
    </source>
</evidence>
<feature type="region of interest" description="Disordered" evidence="1">
    <location>
        <begin position="24"/>
        <end position="76"/>
    </location>
</feature>
<accession>R7T349</accession>
<evidence type="ECO:0000256" key="1">
    <source>
        <dbReference type="SAM" id="MobiDB-lite"/>
    </source>
</evidence>
<sequence length="132" mass="14607">MGGKDTGLTGNIIWSQNCGRPWEGCLETDRGAEEPALDKSQQAFRSKRSRSSSAMPSQLEAHGETRGQLMATNDDPEDHFFRACAGRMQKMQPEQNSLLQLRIMEPFHQAEAAPFQVRTLDAHASVTHAPSP</sequence>
<reference evidence="3" key="3">
    <citation type="submission" date="2015-06" db="UniProtKB">
        <authorList>
            <consortium name="EnsemblMetazoa"/>
        </authorList>
    </citation>
    <scope>IDENTIFICATION</scope>
</reference>
<dbReference type="Proteomes" id="UP000014760">
    <property type="component" value="Unassembled WGS sequence"/>
</dbReference>